<feature type="compositionally biased region" description="Polar residues" evidence="7">
    <location>
        <begin position="143"/>
        <end position="172"/>
    </location>
</feature>
<evidence type="ECO:0000256" key="2">
    <source>
        <dbReference type="ARBA" id="ARBA00022771"/>
    </source>
</evidence>
<evidence type="ECO:0000313" key="10">
    <source>
        <dbReference type="EnsemblMetazoa" id="CapteP191479"/>
    </source>
</evidence>
<sequence>MPSCFAFGCTNRPDVDRKRGITFHRKVVEFLMSFVADLSLKSRLTHLAFAHRNAEIYHDWVQAVNRANKAPGPKAVLCSTHFREEDVDRTILCVVRVRDNAVPSIFPEYPPSLQPKPVKHRKALSRRGDPPPQRKRHRVPVGSSIQSIENPENPSIQPSEDDCQNSPPQSAALSPPVNPAMEDHPSLSVEMDVTVSASEQLSPVIEEAATSDSPRKQKLKMENAEFQSVIASQRKKIKTLQQKNRQLNKKAADLKAVLKHLTSKELISSKSSSV</sequence>
<name>R7U2R4_CAPTE</name>
<feature type="domain" description="THAP-type" evidence="8">
    <location>
        <begin position="1"/>
        <end position="106"/>
    </location>
</feature>
<organism evidence="9">
    <name type="scientific">Capitella teleta</name>
    <name type="common">Polychaete worm</name>
    <dbReference type="NCBI Taxonomy" id="283909"/>
    <lineage>
        <taxon>Eukaryota</taxon>
        <taxon>Metazoa</taxon>
        <taxon>Spiralia</taxon>
        <taxon>Lophotrochozoa</taxon>
        <taxon>Annelida</taxon>
        <taxon>Polychaeta</taxon>
        <taxon>Sedentaria</taxon>
        <taxon>Scolecida</taxon>
        <taxon>Capitellidae</taxon>
        <taxon>Capitella</taxon>
    </lineage>
</organism>
<dbReference type="PROSITE" id="PS50950">
    <property type="entry name" value="ZF_THAP"/>
    <property type="match status" value="1"/>
</dbReference>
<evidence type="ECO:0000313" key="11">
    <source>
        <dbReference type="Proteomes" id="UP000014760"/>
    </source>
</evidence>
<evidence type="ECO:0000256" key="4">
    <source>
        <dbReference type="ARBA" id="ARBA00023125"/>
    </source>
</evidence>
<dbReference type="Proteomes" id="UP000014760">
    <property type="component" value="Unassembled WGS sequence"/>
</dbReference>
<protein>
    <recommendedName>
        <fullName evidence="8">THAP-type domain-containing protein</fullName>
    </recommendedName>
</protein>
<keyword evidence="11" id="KW-1185">Reference proteome</keyword>
<dbReference type="InterPro" id="IPR006612">
    <property type="entry name" value="THAP_Znf"/>
</dbReference>
<evidence type="ECO:0000256" key="3">
    <source>
        <dbReference type="ARBA" id="ARBA00022833"/>
    </source>
</evidence>
<dbReference type="InterPro" id="IPR026521">
    <property type="entry name" value="THAP2"/>
</dbReference>
<keyword evidence="2 5" id="KW-0863">Zinc-finger</keyword>
<dbReference type="HOGENOM" id="CLU_1016508_0_0_1"/>
<reference evidence="11" key="1">
    <citation type="submission" date="2012-12" db="EMBL/GenBank/DDBJ databases">
        <authorList>
            <person name="Hellsten U."/>
            <person name="Grimwood J."/>
            <person name="Chapman J.A."/>
            <person name="Shapiro H."/>
            <person name="Aerts A."/>
            <person name="Otillar R.P."/>
            <person name="Terry A.Y."/>
            <person name="Boore J.L."/>
            <person name="Simakov O."/>
            <person name="Marletaz F."/>
            <person name="Cho S.-J."/>
            <person name="Edsinger-Gonzales E."/>
            <person name="Havlak P."/>
            <person name="Kuo D.-H."/>
            <person name="Larsson T."/>
            <person name="Lv J."/>
            <person name="Arendt D."/>
            <person name="Savage R."/>
            <person name="Osoegawa K."/>
            <person name="de Jong P."/>
            <person name="Lindberg D.R."/>
            <person name="Seaver E.C."/>
            <person name="Weisblat D.A."/>
            <person name="Putnam N.H."/>
            <person name="Grigoriev I.V."/>
            <person name="Rokhsar D.S."/>
        </authorList>
    </citation>
    <scope>NUCLEOTIDE SEQUENCE</scope>
    <source>
        <strain evidence="11">I ESC-2004</strain>
    </source>
</reference>
<dbReference type="GO" id="GO:0003677">
    <property type="term" value="F:DNA binding"/>
    <property type="evidence" value="ECO:0007669"/>
    <property type="project" value="UniProtKB-UniRule"/>
</dbReference>
<dbReference type="OMA" id="TKDCFKR"/>
<dbReference type="EnsemblMetazoa" id="CapteT191479">
    <property type="protein sequence ID" value="CapteP191479"/>
    <property type="gene ID" value="CapteG191479"/>
</dbReference>
<dbReference type="PANTHER" id="PTHR47696">
    <property type="entry name" value="THAP DOMAIN-CONTAINING PROTEIN 2"/>
    <property type="match status" value="1"/>
</dbReference>
<evidence type="ECO:0000313" key="9">
    <source>
        <dbReference type="EMBL" id="ELU00168.1"/>
    </source>
</evidence>
<dbReference type="SMART" id="SM00980">
    <property type="entry name" value="THAP"/>
    <property type="match status" value="1"/>
</dbReference>
<reference evidence="9 11" key="2">
    <citation type="journal article" date="2013" name="Nature">
        <title>Insights into bilaterian evolution from three spiralian genomes.</title>
        <authorList>
            <person name="Simakov O."/>
            <person name="Marletaz F."/>
            <person name="Cho S.J."/>
            <person name="Edsinger-Gonzales E."/>
            <person name="Havlak P."/>
            <person name="Hellsten U."/>
            <person name="Kuo D.H."/>
            <person name="Larsson T."/>
            <person name="Lv J."/>
            <person name="Arendt D."/>
            <person name="Savage R."/>
            <person name="Osoegawa K."/>
            <person name="de Jong P."/>
            <person name="Grimwood J."/>
            <person name="Chapman J.A."/>
            <person name="Shapiro H."/>
            <person name="Aerts A."/>
            <person name="Otillar R.P."/>
            <person name="Terry A.Y."/>
            <person name="Boore J.L."/>
            <person name="Grigoriev I.V."/>
            <person name="Lindberg D.R."/>
            <person name="Seaver E.C."/>
            <person name="Weisblat D.A."/>
            <person name="Putnam N.H."/>
            <person name="Rokhsar D.S."/>
        </authorList>
    </citation>
    <scope>NUCLEOTIDE SEQUENCE</scope>
    <source>
        <strain evidence="9 11">I ESC-2004</strain>
    </source>
</reference>
<keyword evidence="4 5" id="KW-0238">DNA-binding</keyword>
<dbReference type="OrthoDB" id="6356087at2759"/>
<dbReference type="EMBL" id="KB306105">
    <property type="protein sequence ID" value="ELU00168.1"/>
    <property type="molecule type" value="Genomic_DNA"/>
</dbReference>
<accession>R7U2R4</accession>
<dbReference type="EMBL" id="AMQN01001848">
    <property type="status" value="NOT_ANNOTATED_CDS"/>
    <property type="molecule type" value="Genomic_DNA"/>
</dbReference>
<gene>
    <name evidence="9" type="ORF">CAPTEDRAFT_191479</name>
</gene>
<evidence type="ECO:0000256" key="1">
    <source>
        <dbReference type="ARBA" id="ARBA00022723"/>
    </source>
</evidence>
<proteinExistence type="predicted"/>
<evidence type="ECO:0000259" key="8">
    <source>
        <dbReference type="PROSITE" id="PS50950"/>
    </source>
</evidence>
<evidence type="ECO:0000256" key="7">
    <source>
        <dbReference type="SAM" id="MobiDB-lite"/>
    </source>
</evidence>
<keyword evidence="1" id="KW-0479">Metal-binding</keyword>
<reference evidence="10" key="3">
    <citation type="submission" date="2015-06" db="UniProtKB">
        <authorList>
            <consortium name="EnsemblMetazoa"/>
        </authorList>
    </citation>
    <scope>IDENTIFICATION</scope>
</reference>
<dbReference type="GO" id="GO:0008270">
    <property type="term" value="F:zinc ion binding"/>
    <property type="evidence" value="ECO:0007669"/>
    <property type="project" value="UniProtKB-KW"/>
</dbReference>
<feature type="region of interest" description="Disordered" evidence="7">
    <location>
        <begin position="105"/>
        <end position="184"/>
    </location>
</feature>
<keyword evidence="6" id="KW-0175">Coiled coil</keyword>
<evidence type="ECO:0000256" key="5">
    <source>
        <dbReference type="PROSITE-ProRule" id="PRU00309"/>
    </source>
</evidence>
<keyword evidence="3" id="KW-0862">Zinc</keyword>
<dbReference type="SUPFAM" id="SSF57716">
    <property type="entry name" value="Glucocorticoid receptor-like (DNA-binding domain)"/>
    <property type="match status" value="1"/>
</dbReference>
<dbReference type="PANTHER" id="PTHR47696:SF1">
    <property type="entry name" value="THAP DOMAIN-CONTAINING PROTEIN 2"/>
    <property type="match status" value="1"/>
</dbReference>
<evidence type="ECO:0000256" key="6">
    <source>
        <dbReference type="SAM" id="Coils"/>
    </source>
</evidence>
<feature type="coiled-coil region" evidence="6">
    <location>
        <begin position="223"/>
        <end position="264"/>
    </location>
</feature>
<dbReference type="AlphaFoldDB" id="R7U2R4"/>
<dbReference type="Pfam" id="PF05485">
    <property type="entry name" value="THAP"/>
    <property type="match status" value="1"/>
</dbReference>